<dbReference type="EMBL" id="SORF01000011">
    <property type="protein sequence ID" value="TDY43454.1"/>
    <property type="molecule type" value="Genomic_DNA"/>
</dbReference>
<dbReference type="AlphaFoldDB" id="A0A4R8LJ38"/>
<accession>A0A4R8LJ38</accession>
<comment type="caution">
    <text evidence="3">The sequence shown here is derived from an EMBL/GenBank/DDBJ whole genome shotgun (WGS) entry which is preliminary data.</text>
</comment>
<dbReference type="PANTHER" id="PTHR35793:SF2">
    <property type="entry name" value="INNER MEMBRANE PROTEIN YJIG"/>
    <property type="match status" value="1"/>
</dbReference>
<feature type="transmembrane region" description="Helical" evidence="1">
    <location>
        <begin position="159"/>
        <end position="180"/>
    </location>
</feature>
<dbReference type="Pfam" id="PF07670">
    <property type="entry name" value="Gate"/>
    <property type="match status" value="1"/>
</dbReference>
<keyword evidence="1" id="KW-0812">Transmembrane</keyword>
<evidence type="ECO:0000259" key="2">
    <source>
        <dbReference type="Pfam" id="PF07670"/>
    </source>
</evidence>
<gene>
    <name evidence="3" type="ORF">C7445_111102</name>
</gene>
<dbReference type="InterPro" id="IPR011642">
    <property type="entry name" value="Gate_dom"/>
</dbReference>
<keyword evidence="4" id="KW-1185">Reference proteome</keyword>
<protein>
    <submittedName>
        <fullName evidence="3">Spore maturation protein B</fullName>
    </submittedName>
</protein>
<sequence>MMQQAISAISEWMLPLLVGVILLHGMVKRVPIYSAFVDGAKGGFGTSVRLIPHLIAMVVAVSVFRESGAMDLLVKCLRPILHWLHIPAEVAPMGILRPISGQGSLAMMIDIFQKHGPDSWLGILASTMQASSDTTLYILTVYFGSVGINRFRYALKVGLLSDFISVLASVFAVSLFSGMIHF</sequence>
<keyword evidence="1" id="KW-1133">Transmembrane helix</keyword>
<evidence type="ECO:0000313" key="4">
    <source>
        <dbReference type="Proteomes" id="UP000294581"/>
    </source>
</evidence>
<feature type="transmembrane region" description="Helical" evidence="1">
    <location>
        <begin position="12"/>
        <end position="30"/>
    </location>
</feature>
<evidence type="ECO:0000256" key="1">
    <source>
        <dbReference type="SAM" id="Phobius"/>
    </source>
</evidence>
<dbReference type="PANTHER" id="PTHR35793">
    <property type="entry name" value="INNER MEMBRANE PROTEIN YJIG"/>
    <property type="match status" value="1"/>
</dbReference>
<name>A0A4R8LJ38_9BACL</name>
<evidence type="ECO:0000313" key="3">
    <source>
        <dbReference type="EMBL" id="TDY43454.1"/>
    </source>
</evidence>
<dbReference type="GO" id="GO:0005886">
    <property type="term" value="C:plasma membrane"/>
    <property type="evidence" value="ECO:0007669"/>
    <property type="project" value="TreeGrafter"/>
</dbReference>
<organism evidence="3 4">
    <name type="scientific">Alicyclobacillus sacchari</name>
    <dbReference type="NCBI Taxonomy" id="392010"/>
    <lineage>
        <taxon>Bacteria</taxon>
        <taxon>Bacillati</taxon>
        <taxon>Bacillota</taxon>
        <taxon>Bacilli</taxon>
        <taxon>Bacillales</taxon>
        <taxon>Alicyclobacillaceae</taxon>
        <taxon>Alicyclobacillus</taxon>
    </lineage>
</organism>
<dbReference type="InterPro" id="IPR052549">
    <property type="entry name" value="SpmB"/>
</dbReference>
<feature type="transmembrane region" description="Helical" evidence="1">
    <location>
        <begin position="50"/>
        <end position="68"/>
    </location>
</feature>
<feature type="domain" description="Nucleoside transporter/FeoB GTPase Gate" evidence="2">
    <location>
        <begin position="48"/>
        <end position="148"/>
    </location>
</feature>
<keyword evidence="1" id="KW-0472">Membrane</keyword>
<proteinExistence type="predicted"/>
<dbReference type="Proteomes" id="UP000294581">
    <property type="component" value="Unassembled WGS sequence"/>
</dbReference>
<reference evidence="3 4" key="1">
    <citation type="submission" date="2019-03" db="EMBL/GenBank/DDBJ databases">
        <title>Genomic Encyclopedia of Type Strains, Phase IV (KMG-IV): sequencing the most valuable type-strain genomes for metagenomic binning, comparative biology and taxonomic classification.</title>
        <authorList>
            <person name="Goeker M."/>
        </authorList>
    </citation>
    <scope>NUCLEOTIDE SEQUENCE [LARGE SCALE GENOMIC DNA]</scope>
    <source>
        <strain evidence="3 4">DSM 17974</strain>
    </source>
</reference>